<keyword evidence="1" id="KW-0472">Membrane</keyword>
<sequence>MSFLAKTGIVKVLFPVILTESVLALILTLPSLP</sequence>
<reference evidence="2 3" key="1">
    <citation type="submission" date="2017-11" db="EMBL/GenBank/DDBJ databases">
        <title>Genome sequence of Entomoplasma ellychniae ELCN-1 (ATCC 43707).</title>
        <authorList>
            <person name="Lo W.-S."/>
            <person name="Gasparich G.E."/>
            <person name="Kuo C.-H."/>
        </authorList>
    </citation>
    <scope>NUCLEOTIDE SEQUENCE [LARGE SCALE GENOMIC DNA]</scope>
    <source>
        <strain evidence="2 3">ELCN-1</strain>
    </source>
</reference>
<protein>
    <submittedName>
        <fullName evidence="2">Uncharacterized protein</fullName>
    </submittedName>
</protein>
<feature type="transmembrane region" description="Helical" evidence="1">
    <location>
        <begin position="12"/>
        <end position="32"/>
    </location>
</feature>
<evidence type="ECO:0000256" key="1">
    <source>
        <dbReference type="SAM" id="Phobius"/>
    </source>
</evidence>
<gene>
    <name evidence="2" type="ORF">EELLY_v1c07980</name>
</gene>
<keyword evidence="1" id="KW-1133">Transmembrane helix</keyword>
<dbReference type="AlphaFoldDB" id="A0A8E2QV93"/>
<keyword evidence="1" id="KW-0812">Transmembrane</keyword>
<evidence type="ECO:0000313" key="2">
    <source>
        <dbReference type="EMBL" id="PPE03947.1"/>
    </source>
</evidence>
<comment type="caution">
    <text evidence="2">The sequence shown here is derived from an EMBL/GenBank/DDBJ whole genome shotgun (WGS) entry which is preliminary data.</text>
</comment>
<proteinExistence type="predicted"/>
<dbReference type="EMBL" id="PHND01000002">
    <property type="protein sequence ID" value="PPE03947.1"/>
    <property type="molecule type" value="Genomic_DNA"/>
</dbReference>
<keyword evidence="3" id="KW-1185">Reference proteome</keyword>
<accession>A0A8E2QV93</accession>
<dbReference type="Proteomes" id="UP000239010">
    <property type="component" value="Unassembled WGS sequence"/>
</dbReference>
<name>A0A8E2QV93_9MOLU</name>
<organism evidence="2 3">
    <name type="scientific">Entomoplasma ellychniae</name>
    <dbReference type="NCBI Taxonomy" id="2114"/>
    <lineage>
        <taxon>Bacteria</taxon>
        <taxon>Bacillati</taxon>
        <taxon>Mycoplasmatota</taxon>
        <taxon>Mollicutes</taxon>
        <taxon>Entomoplasmatales</taxon>
        <taxon>Entomoplasmataceae</taxon>
        <taxon>Entomoplasma</taxon>
    </lineage>
</organism>
<evidence type="ECO:0000313" key="3">
    <source>
        <dbReference type="Proteomes" id="UP000239010"/>
    </source>
</evidence>